<dbReference type="HOGENOM" id="CLU_2480663_0_0_0"/>
<dbReference type="AlphaFoldDB" id="I0II92"/>
<evidence type="ECO:0000313" key="2">
    <source>
        <dbReference type="EMBL" id="BAM04980.1"/>
    </source>
</evidence>
<dbReference type="KEGG" id="phm:PSMK_28210"/>
<reference evidence="2 3" key="1">
    <citation type="submission" date="2012-02" db="EMBL/GenBank/DDBJ databases">
        <title>Complete genome sequence of Phycisphaera mikurensis NBRC 102666.</title>
        <authorList>
            <person name="Ankai A."/>
            <person name="Hosoyama A."/>
            <person name="Terui Y."/>
            <person name="Sekine M."/>
            <person name="Fukai R."/>
            <person name="Kato Y."/>
            <person name="Nakamura S."/>
            <person name="Yamada-Narita S."/>
            <person name="Kawakoshi A."/>
            <person name="Fukunaga Y."/>
            <person name="Yamazaki S."/>
            <person name="Fujita N."/>
        </authorList>
    </citation>
    <scope>NUCLEOTIDE SEQUENCE [LARGE SCALE GENOMIC DNA]</scope>
    <source>
        <strain evidence="3">NBRC 102666 / KCTC 22515 / FYK2301M01</strain>
    </source>
</reference>
<dbReference type="STRING" id="1142394.PSMK_28210"/>
<dbReference type="RefSeq" id="WP_014438190.1">
    <property type="nucleotide sequence ID" value="NC_017080.1"/>
</dbReference>
<protein>
    <submittedName>
        <fullName evidence="2">Uncharacterized protein</fullName>
    </submittedName>
</protein>
<evidence type="ECO:0000256" key="1">
    <source>
        <dbReference type="SAM" id="MobiDB-lite"/>
    </source>
</evidence>
<accession>I0II92</accession>
<organism evidence="2 3">
    <name type="scientific">Phycisphaera mikurensis (strain NBRC 102666 / KCTC 22515 / FYK2301M01)</name>
    <dbReference type="NCBI Taxonomy" id="1142394"/>
    <lineage>
        <taxon>Bacteria</taxon>
        <taxon>Pseudomonadati</taxon>
        <taxon>Planctomycetota</taxon>
        <taxon>Phycisphaerae</taxon>
        <taxon>Phycisphaerales</taxon>
        <taxon>Phycisphaeraceae</taxon>
        <taxon>Phycisphaera</taxon>
    </lineage>
</organism>
<name>I0II92_PHYMF</name>
<gene>
    <name evidence="2" type="ordered locus">PSMK_28210</name>
</gene>
<proteinExistence type="predicted"/>
<feature type="region of interest" description="Disordered" evidence="1">
    <location>
        <begin position="1"/>
        <end position="24"/>
    </location>
</feature>
<evidence type="ECO:0000313" key="3">
    <source>
        <dbReference type="Proteomes" id="UP000007881"/>
    </source>
</evidence>
<dbReference type="EMBL" id="AP012338">
    <property type="protein sequence ID" value="BAM04980.1"/>
    <property type="molecule type" value="Genomic_DNA"/>
</dbReference>
<feature type="compositionally biased region" description="Basic and acidic residues" evidence="1">
    <location>
        <begin position="1"/>
        <end position="17"/>
    </location>
</feature>
<dbReference type="Proteomes" id="UP000007881">
    <property type="component" value="Chromosome"/>
</dbReference>
<keyword evidence="3" id="KW-1185">Reference proteome</keyword>
<sequence>MNDLPEPERERGPRPDPPEPGFPRAVAVVRGGRRYAFDCPEGGESALIAKLAPLVADPACALTWYDAALLCHQLRGRLARRIDEAAA</sequence>